<keyword evidence="3" id="KW-1185">Reference proteome</keyword>
<dbReference type="AlphaFoldDB" id="W9EH91"/>
<protein>
    <submittedName>
        <fullName evidence="2">5'(3')-deoxyribonucleotidase</fullName>
    </submittedName>
</protein>
<comment type="caution">
    <text evidence="2">The sequence shown here is derived from an EMBL/GenBank/DDBJ whole genome shotgun (WGS) entry which is preliminary data.</text>
</comment>
<dbReference type="GO" id="GO:0009223">
    <property type="term" value="P:pyrimidine deoxyribonucleotide catabolic process"/>
    <property type="evidence" value="ECO:0007669"/>
    <property type="project" value="TreeGrafter"/>
</dbReference>
<reference evidence="2 3" key="1">
    <citation type="submission" date="2012-08" db="EMBL/GenBank/DDBJ databases">
        <title>Genome sequencing of Lactobacillus florum 8D.</title>
        <authorList>
            <person name="Kim E.B."/>
            <person name="Marco M.L."/>
        </authorList>
    </citation>
    <scope>NUCLEOTIDE SEQUENCE [LARGE SCALE GENOMIC DNA]</scope>
    <source>
        <strain evidence="2 3">8D</strain>
    </source>
</reference>
<dbReference type="OrthoDB" id="278110at2"/>
<dbReference type="InterPro" id="IPR023214">
    <property type="entry name" value="HAD_sf"/>
</dbReference>
<dbReference type="SUPFAM" id="SSF56784">
    <property type="entry name" value="HAD-like"/>
    <property type="match status" value="1"/>
</dbReference>
<dbReference type="RefSeq" id="WP_035421633.1">
    <property type="nucleotide sequence ID" value="NZ_ALXG01000017.1"/>
</dbReference>
<proteinExistence type="inferred from homology"/>
<dbReference type="InterPro" id="IPR010708">
    <property type="entry name" value="5'(3')-deoxyribonucleotidase"/>
</dbReference>
<accession>W9EH91</accession>
<dbReference type="PATRIC" id="fig|1221538.3.peg.434"/>
<evidence type="ECO:0000313" key="3">
    <source>
        <dbReference type="Proteomes" id="UP000019474"/>
    </source>
</evidence>
<dbReference type="Gene3D" id="3.40.50.1000">
    <property type="entry name" value="HAD superfamily/HAD-like"/>
    <property type="match status" value="1"/>
</dbReference>
<name>W9EH91_9LACO</name>
<evidence type="ECO:0000313" key="2">
    <source>
        <dbReference type="EMBL" id="ETO40631.1"/>
    </source>
</evidence>
<comment type="similarity">
    <text evidence="1">Belongs to the 5'(3')-deoxyribonucleotidase family.</text>
</comment>
<dbReference type="GO" id="GO:0008253">
    <property type="term" value="F:5'-nucleotidase activity"/>
    <property type="evidence" value="ECO:0007669"/>
    <property type="project" value="InterPro"/>
</dbReference>
<organism evidence="2 3">
    <name type="scientific">Fructilactobacillus florum 8D</name>
    <dbReference type="NCBI Taxonomy" id="1221538"/>
    <lineage>
        <taxon>Bacteria</taxon>
        <taxon>Bacillati</taxon>
        <taxon>Bacillota</taxon>
        <taxon>Bacilli</taxon>
        <taxon>Lactobacillales</taxon>
        <taxon>Lactobacillaceae</taxon>
        <taxon>Fructilactobacillus</taxon>
    </lineage>
</organism>
<sequence>MTEQSIKLFLDMDNVLVDTLPVLNRAATTHRQRPDTIPGIFRDLPPISGVLAAIPELAKSYDLYILSTAPWNNPSAWQDKLLWIQQYFGAGDTNYFYKKVIMTHDKGLVRGASGILLDDRPYHGASAWDDPQHGSFWIQYGYDSRLTWSQDLVPMLEHLAYDTQRLGSLSQAIQQAATNYQLHGDHAAFTKENWE</sequence>
<dbReference type="EMBL" id="ALXG01000017">
    <property type="protein sequence ID" value="ETO40631.1"/>
    <property type="molecule type" value="Genomic_DNA"/>
</dbReference>
<dbReference type="Proteomes" id="UP000019474">
    <property type="component" value="Unassembled WGS sequence"/>
</dbReference>
<dbReference type="PANTHER" id="PTHR16504:SF4">
    <property type="entry name" value="5'(3')-DEOXYRIBONUCLEOTIDASE"/>
    <property type="match status" value="1"/>
</dbReference>
<dbReference type="Pfam" id="PF06941">
    <property type="entry name" value="NT5C"/>
    <property type="match status" value="1"/>
</dbReference>
<dbReference type="InterPro" id="IPR036412">
    <property type="entry name" value="HAD-like_sf"/>
</dbReference>
<evidence type="ECO:0000256" key="1">
    <source>
        <dbReference type="ARBA" id="ARBA00009589"/>
    </source>
</evidence>
<dbReference type="PANTHER" id="PTHR16504">
    <property type="entry name" value="5'(3')-DEOXYRIBONUCLEOTIDASE"/>
    <property type="match status" value="1"/>
</dbReference>
<gene>
    <name evidence="2" type="ORF">B808_430</name>
</gene>